<proteinExistence type="predicted"/>
<evidence type="ECO:0000256" key="1">
    <source>
        <dbReference type="SAM" id="Phobius"/>
    </source>
</evidence>
<dbReference type="Pfam" id="PF07963">
    <property type="entry name" value="N_methyl"/>
    <property type="match status" value="1"/>
</dbReference>
<dbReference type="Gene3D" id="3.30.700.10">
    <property type="entry name" value="Glycoprotein, Type 4 Pilin"/>
    <property type="match status" value="1"/>
</dbReference>
<dbReference type="NCBIfam" id="TIGR02532">
    <property type="entry name" value="IV_pilin_GFxxxE"/>
    <property type="match status" value="1"/>
</dbReference>
<feature type="transmembrane region" description="Helical" evidence="1">
    <location>
        <begin position="7"/>
        <end position="32"/>
    </location>
</feature>
<dbReference type="Proteomes" id="UP000321353">
    <property type="component" value="Chromosome"/>
</dbReference>
<evidence type="ECO:0000313" key="3">
    <source>
        <dbReference type="Proteomes" id="UP000321353"/>
    </source>
</evidence>
<evidence type="ECO:0008006" key="4">
    <source>
        <dbReference type="Google" id="ProtNLM"/>
    </source>
</evidence>
<sequence>MRPRRRGLTFFELTVVMMIMAVLAAVAVSHFARSLQARNARHAAIQLADYVDYIRNTAINEGRSTSLSIDPAGDRFWSTDVDFPDQVGVPISVLVKDRFDDRLEITASFDSATTLTFNLEGTPTVGGTPLVNGVISIDTREVAYEIRIGAGPGRASIVEVEPETPAEASQTQSSGS</sequence>
<protein>
    <recommendedName>
        <fullName evidence="4">General secretion pathway GspH domain-containing protein</fullName>
    </recommendedName>
</protein>
<keyword evidence="3" id="KW-1185">Reference proteome</keyword>
<name>A0A5B9M5D8_9BACT</name>
<reference evidence="2 3" key="1">
    <citation type="submission" date="2019-02" db="EMBL/GenBank/DDBJ databases">
        <title>Planctomycetal bacteria perform biofilm scaping via a novel small molecule.</title>
        <authorList>
            <person name="Jeske O."/>
            <person name="Boedeker C."/>
            <person name="Wiegand S."/>
            <person name="Breitling P."/>
            <person name="Kallscheuer N."/>
            <person name="Jogler M."/>
            <person name="Rohde M."/>
            <person name="Petersen J."/>
            <person name="Medema M.H."/>
            <person name="Surup F."/>
            <person name="Jogler C."/>
        </authorList>
    </citation>
    <scope>NUCLEOTIDE SEQUENCE [LARGE SCALE GENOMIC DNA]</scope>
    <source>
        <strain evidence="2 3">Mal15</strain>
    </source>
</reference>
<dbReference type="SUPFAM" id="SSF54523">
    <property type="entry name" value="Pili subunits"/>
    <property type="match status" value="1"/>
</dbReference>
<accession>A0A5B9M5D8</accession>
<keyword evidence="1" id="KW-1133">Transmembrane helix</keyword>
<evidence type="ECO:0000313" key="2">
    <source>
        <dbReference type="EMBL" id="QEF96321.1"/>
    </source>
</evidence>
<dbReference type="EMBL" id="CP036264">
    <property type="protein sequence ID" value="QEF96321.1"/>
    <property type="molecule type" value="Genomic_DNA"/>
</dbReference>
<keyword evidence="1" id="KW-0812">Transmembrane</keyword>
<gene>
    <name evidence="2" type="ORF">Mal15_03480</name>
</gene>
<dbReference type="InterPro" id="IPR012902">
    <property type="entry name" value="N_methyl_site"/>
</dbReference>
<dbReference type="KEGG" id="smam:Mal15_03480"/>
<dbReference type="RefSeq" id="WP_147866150.1">
    <property type="nucleotide sequence ID" value="NZ_CP036264.1"/>
</dbReference>
<organism evidence="2 3">
    <name type="scientific">Stieleria maiorica</name>
    <dbReference type="NCBI Taxonomy" id="2795974"/>
    <lineage>
        <taxon>Bacteria</taxon>
        <taxon>Pseudomonadati</taxon>
        <taxon>Planctomycetota</taxon>
        <taxon>Planctomycetia</taxon>
        <taxon>Pirellulales</taxon>
        <taxon>Pirellulaceae</taxon>
        <taxon>Stieleria</taxon>
    </lineage>
</organism>
<dbReference type="AlphaFoldDB" id="A0A5B9M5D8"/>
<dbReference type="InterPro" id="IPR045584">
    <property type="entry name" value="Pilin-like"/>
</dbReference>
<keyword evidence="1" id="KW-0472">Membrane</keyword>